<dbReference type="PANTHER" id="PTHR13166:SF7">
    <property type="entry name" value="LYR MOTIF-CONTAINING PROTEIN 4"/>
    <property type="match status" value="1"/>
</dbReference>
<dbReference type="CDD" id="cd20264">
    <property type="entry name" value="Complex1_LYR_LYRM4"/>
    <property type="match status" value="1"/>
</dbReference>
<proteinExistence type="inferred from homology"/>
<dbReference type="Proteomes" id="UP001488838">
    <property type="component" value="Unassembled WGS sequence"/>
</dbReference>
<dbReference type="PANTHER" id="PTHR13166">
    <property type="entry name" value="PROTEIN C6ORF149"/>
    <property type="match status" value="1"/>
</dbReference>
<comment type="caution">
    <text evidence="4">The sequence shown here is derived from an EMBL/GenBank/DDBJ whole genome shotgun (WGS) entry which is preliminary data.</text>
</comment>
<accession>A0AAW0HP93</accession>
<sequence>MRMYAVRRIRDAFRENKSVKDPVEIQALVNKAKRDLEIIRRQVLLSSKKGRVPELVRCSDASDAFISQSRLRNAPRSSQKLQLGMFVPTVLALPVIPHPSRDGKNMRSAVTDGFEASSPQMPKTGARIYECLFQRQENLARSFPTANGPESDTAIRNTLLHKRVWDECDGLSQLTAEAFGILIHPTFYYGKGQSTFLHILEDPFSQCGDLGLFHIREKTYPRCCFTLGPVPTPPPEHPLIAKASPNPSPRKVKQEAQSGRHLYPITEENSIVSGKMFPDPSEKERLNGHPPSLPRIKPRV</sequence>
<gene>
    <name evidence="4" type="ORF">U0070_009689</name>
</gene>
<evidence type="ECO:0000313" key="4">
    <source>
        <dbReference type="EMBL" id="KAK7803783.1"/>
    </source>
</evidence>
<dbReference type="AlphaFoldDB" id="A0AAW0HP93"/>
<reference evidence="4 5" key="1">
    <citation type="journal article" date="2023" name="bioRxiv">
        <title>Conserved and derived expression patterns and positive selection on dental genes reveal complex evolutionary context of ever-growing rodent molars.</title>
        <authorList>
            <person name="Calamari Z.T."/>
            <person name="Song A."/>
            <person name="Cohen E."/>
            <person name="Akter M."/>
            <person name="Roy R.D."/>
            <person name="Hallikas O."/>
            <person name="Christensen M.M."/>
            <person name="Li P."/>
            <person name="Marangoni P."/>
            <person name="Jernvall J."/>
            <person name="Klein O.D."/>
        </authorList>
    </citation>
    <scope>NUCLEOTIDE SEQUENCE [LARGE SCALE GENOMIC DNA]</scope>
    <source>
        <strain evidence="4">V071</strain>
    </source>
</reference>
<comment type="similarity">
    <text evidence="1">Belongs to the complex I LYR family.</text>
</comment>
<feature type="region of interest" description="Disordered" evidence="2">
    <location>
        <begin position="240"/>
        <end position="300"/>
    </location>
</feature>
<dbReference type="InterPro" id="IPR045297">
    <property type="entry name" value="Complex1_LYR_LYRM4"/>
</dbReference>
<dbReference type="InterPro" id="IPR051522">
    <property type="entry name" value="ISC_assembly_LYR"/>
</dbReference>
<name>A0AAW0HP93_MYOGA</name>
<keyword evidence="5" id="KW-1185">Reference proteome</keyword>
<organism evidence="4 5">
    <name type="scientific">Myodes glareolus</name>
    <name type="common">Bank vole</name>
    <name type="synonym">Clethrionomys glareolus</name>
    <dbReference type="NCBI Taxonomy" id="447135"/>
    <lineage>
        <taxon>Eukaryota</taxon>
        <taxon>Metazoa</taxon>
        <taxon>Chordata</taxon>
        <taxon>Craniata</taxon>
        <taxon>Vertebrata</taxon>
        <taxon>Euteleostomi</taxon>
        <taxon>Mammalia</taxon>
        <taxon>Eutheria</taxon>
        <taxon>Euarchontoglires</taxon>
        <taxon>Glires</taxon>
        <taxon>Rodentia</taxon>
        <taxon>Myomorpha</taxon>
        <taxon>Muroidea</taxon>
        <taxon>Cricetidae</taxon>
        <taxon>Arvicolinae</taxon>
        <taxon>Myodes</taxon>
    </lineage>
</organism>
<dbReference type="Pfam" id="PF05347">
    <property type="entry name" value="Complex1_LYR"/>
    <property type="match status" value="1"/>
</dbReference>
<dbReference type="GO" id="GO:1990221">
    <property type="term" value="C:L-cysteine desulfurase complex"/>
    <property type="evidence" value="ECO:0007669"/>
    <property type="project" value="TreeGrafter"/>
</dbReference>
<feature type="domain" description="Complex 1 LYR protein" evidence="3">
    <location>
        <begin position="1"/>
        <end position="37"/>
    </location>
</feature>
<protein>
    <recommendedName>
        <fullName evidence="3">Complex 1 LYR protein domain-containing protein</fullName>
    </recommendedName>
</protein>
<dbReference type="InterPro" id="IPR008011">
    <property type="entry name" value="Complex1_LYR_dom"/>
</dbReference>
<evidence type="ECO:0000313" key="5">
    <source>
        <dbReference type="Proteomes" id="UP001488838"/>
    </source>
</evidence>
<dbReference type="GO" id="GO:0005739">
    <property type="term" value="C:mitochondrion"/>
    <property type="evidence" value="ECO:0007669"/>
    <property type="project" value="TreeGrafter"/>
</dbReference>
<evidence type="ECO:0000259" key="3">
    <source>
        <dbReference type="Pfam" id="PF05347"/>
    </source>
</evidence>
<evidence type="ECO:0000256" key="2">
    <source>
        <dbReference type="SAM" id="MobiDB-lite"/>
    </source>
</evidence>
<dbReference type="GO" id="GO:0016226">
    <property type="term" value="P:iron-sulfur cluster assembly"/>
    <property type="evidence" value="ECO:0007669"/>
    <property type="project" value="InterPro"/>
</dbReference>
<dbReference type="EMBL" id="JBBHLL010000402">
    <property type="protein sequence ID" value="KAK7803783.1"/>
    <property type="molecule type" value="Genomic_DNA"/>
</dbReference>
<evidence type="ECO:0000256" key="1">
    <source>
        <dbReference type="ARBA" id="ARBA00009508"/>
    </source>
</evidence>